<feature type="compositionally biased region" description="Polar residues" evidence="7">
    <location>
        <begin position="221"/>
        <end position="232"/>
    </location>
</feature>
<dbReference type="InterPro" id="IPR000719">
    <property type="entry name" value="Prot_kinase_dom"/>
</dbReference>
<dbReference type="EMBL" id="HE575315">
    <property type="protein sequence ID" value="CCC89509.1"/>
    <property type="molecule type" value="Genomic_DNA"/>
</dbReference>
<dbReference type="SMART" id="SM00220">
    <property type="entry name" value="S_TKc"/>
    <property type="match status" value="1"/>
</dbReference>
<keyword evidence="6" id="KW-0067">ATP-binding</keyword>
<feature type="region of interest" description="Disordered" evidence="7">
    <location>
        <begin position="687"/>
        <end position="721"/>
    </location>
</feature>
<dbReference type="PROSITE" id="PS00108">
    <property type="entry name" value="PROTEIN_KINASE_ST"/>
    <property type="match status" value="1"/>
</dbReference>
<feature type="compositionally biased region" description="Polar residues" evidence="7">
    <location>
        <begin position="168"/>
        <end position="183"/>
    </location>
</feature>
<proteinExistence type="inferred from homology"/>
<keyword evidence="5" id="KW-0418">Kinase</keyword>
<dbReference type="AlphaFoldDB" id="G0UJF6"/>
<gene>
    <name evidence="9" type="ORF">TCIL3000_2_850</name>
</gene>
<dbReference type="Gene3D" id="3.30.200.20">
    <property type="entry name" value="Phosphorylase Kinase, domain 1"/>
    <property type="match status" value="2"/>
</dbReference>
<dbReference type="PANTHER" id="PTHR24056">
    <property type="entry name" value="CELL DIVISION PROTEIN KINASE"/>
    <property type="match status" value="1"/>
</dbReference>
<evidence type="ECO:0000256" key="7">
    <source>
        <dbReference type="SAM" id="MobiDB-lite"/>
    </source>
</evidence>
<dbReference type="InterPro" id="IPR011009">
    <property type="entry name" value="Kinase-like_dom_sf"/>
</dbReference>
<reference evidence="9" key="1">
    <citation type="journal article" date="2012" name="Proc. Natl. Acad. Sci. U.S.A.">
        <title>Antigenic diversity is generated by distinct evolutionary mechanisms in African trypanosome species.</title>
        <authorList>
            <person name="Jackson A.P."/>
            <person name="Berry A."/>
            <person name="Aslett M."/>
            <person name="Allison H.C."/>
            <person name="Burton P."/>
            <person name="Vavrova-Anderson J."/>
            <person name="Brown R."/>
            <person name="Browne H."/>
            <person name="Corton N."/>
            <person name="Hauser H."/>
            <person name="Gamble J."/>
            <person name="Gilderthorp R."/>
            <person name="Marcello L."/>
            <person name="McQuillan J."/>
            <person name="Otto T.D."/>
            <person name="Quail M.A."/>
            <person name="Sanders M.J."/>
            <person name="van Tonder A."/>
            <person name="Ginger M.L."/>
            <person name="Field M.C."/>
            <person name="Barry J.D."/>
            <person name="Hertz-Fowler C."/>
            <person name="Berriman M."/>
        </authorList>
    </citation>
    <scope>NUCLEOTIDE SEQUENCE</scope>
    <source>
        <strain evidence="9">IL3000</strain>
    </source>
</reference>
<dbReference type="GO" id="GO:0005524">
    <property type="term" value="F:ATP binding"/>
    <property type="evidence" value="ECO:0007669"/>
    <property type="project" value="UniProtKB-KW"/>
</dbReference>
<feature type="compositionally biased region" description="Basic and acidic residues" evidence="7">
    <location>
        <begin position="406"/>
        <end position="415"/>
    </location>
</feature>
<keyword evidence="4" id="KW-0547">Nucleotide-binding</keyword>
<dbReference type="SUPFAM" id="SSF56112">
    <property type="entry name" value="Protein kinase-like (PK-like)"/>
    <property type="match status" value="1"/>
</dbReference>
<dbReference type="InterPro" id="IPR008271">
    <property type="entry name" value="Ser/Thr_kinase_AS"/>
</dbReference>
<dbReference type="GO" id="GO:0007346">
    <property type="term" value="P:regulation of mitotic cell cycle"/>
    <property type="evidence" value="ECO:0007669"/>
    <property type="project" value="TreeGrafter"/>
</dbReference>
<accession>G0UJF6</accession>
<evidence type="ECO:0000256" key="5">
    <source>
        <dbReference type="ARBA" id="ARBA00022777"/>
    </source>
</evidence>
<dbReference type="Gene3D" id="1.10.510.10">
    <property type="entry name" value="Transferase(Phosphotransferase) domain 1"/>
    <property type="match status" value="1"/>
</dbReference>
<dbReference type="GO" id="GO:0004674">
    <property type="term" value="F:protein serine/threonine kinase activity"/>
    <property type="evidence" value="ECO:0007669"/>
    <property type="project" value="UniProtKB-KW"/>
</dbReference>
<feature type="compositionally biased region" description="Polar residues" evidence="7">
    <location>
        <begin position="393"/>
        <end position="405"/>
    </location>
</feature>
<dbReference type="InterPro" id="IPR050108">
    <property type="entry name" value="CDK"/>
</dbReference>
<dbReference type="PROSITE" id="PS50011">
    <property type="entry name" value="PROTEIN_KINASE_DOM"/>
    <property type="match status" value="1"/>
</dbReference>
<feature type="region of interest" description="Disordered" evidence="7">
    <location>
        <begin position="392"/>
        <end position="426"/>
    </location>
</feature>
<evidence type="ECO:0000256" key="2">
    <source>
        <dbReference type="ARBA" id="ARBA00022527"/>
    </source>
</evidence>
<name>G0UJF6_TRYCI</name>
<comment type="similarity">
    <text evidence="1">Belongs to the protein kinase superfamily. CMGC Ser/Thr protein kinase family. CDC2/CDKX subfamily.</text>
</comment>
<feature type="region of interest" description="Disordered" evidence="7">
    <location>
        <begin position="158"/>
        <end position="183"/>
    </location>
</feature>
<keyword evidence="3" id="KW-0808">Transferase</keyword>
<feature type="compositionally biased region" description="Basic and acidic residues" evidence="7">
    <location>
        <begin position="211"/>
        <end position="220"/>
    </location>
</feature>
<feature type="domain" description="Protein kinase" evidence="8">
    <location>
        <begin position="265"/>
        <end position="667"/>
    </location>
</feature>
<dbReference type="Pfam" id="PF00069">
    <property type="entry name" value="Pkinase"/>
    <property type="match status" value="1"/>
</dbReference>
<dbReference type="FunFam" id="1.10.510.10:FF:001063">
    <property type="entry name" value="Protein kinase-like protein"/>
    <property type="match status" value="1"/>
</dbReference>
<evidence type="ECO:0000259" key="8">
    <source>
        <dbReference type="PROSITE" id="PS50011"/>
    </source>
</evidence>
<protein>
    <recommendedName>
        <fullName evidence="8">Protein kinase domain-containing protein</fullName>
    </recommendedName>
</protein>
<dbReference type="PANTHER" id="PTHR24056:SF107">
    <property type="entry name" value="CYCLIN-DEPENDENT KINASE 11A-RELATED"/>
    <property type="match status" value="1"/>
</dbReference>
<feature type="region of interest" description="Disordered" evidence="7">
    <location>
        <begin position="211"/>
        <end position="239"/>
    </location>
</feature>
<evidence type="ECO:0000256" key="3">
    <source>
        <dbReference type="ARBA" id="ARBA00022679"/>
    </source>
</evidence>
<sequence>MAEQLRKRIEALKSRKTAVEDGTSGPQQSGTSIATAATPASSILSSSSAATGKSAQSSVSLANLPPAFVSPYTAVVKYRDTVNDPLCTCFTTRHAVDLFKMVVQSSRNAAVAKGLEPRKRSRSEDEDVASERVQHKVAMVKDGDEKNRERSYLLHEGGIHVGGDSHSTDNNRGSDGGVDNTSVDATNSKHCTAVSHFLPYLESRYFTHSEVKGGEGRNSDEPPTNHSHSSVQRDGGDLKTVVSDGDKYVEVSGRMRAPCRSVNEYDPVSRIAHGVYGVVFCATEARRNTSEKEGEGNRKNGKKFALKQVRKHWLAESQVGFPPYLLREFDLLLRLRHPNIVSGREVVLLDKKCESSKYSARQEEGQGVEKQGSALIHSNCKDDIKEVKVEVTATKNSDNGGTTLSRDGEKSEQDHHQRRLPRPSDNTNDVYLVMEYCPYDLKSFIYGRHKNGVYLHLTSRNRHPEAARCFLSRVKCIIKQLFTALSFLHDHRILHRDIKASNILISSKGVVKLCDFGLGRLYREGQGLTSNVVTLMYRAPELHFGVRDYSHKMDVWSLACIMAEIFLKEPLFRAEEESRHFAVICDVIGIPTEETFSGLYKIPDVTRLMRSLKRYNRENTLRQLFALSKHAGAATMPPSGFDLLHRILRWNPLERLSAWEVLQHEFFHEEPLPCSPEELLVPLPTTEVEPTPAASKVERQNMGESEADRGPVKDTHESDSGVCCSTDLVAESTTVNLRADSNSVSDDVAGEHADRALLRDLGMIGSEGCNNSNDCKDEEQTLQRVQLLANQDCTPSL</sequence>
<feature type="region of interest" description="Disordered" evidence="7">
    <location>
        <begin position="12"/>
        <end position="34"/>
    </location>
</feature>
<evidence type="ECO:0000256" key="4">
    <source>
        <dbReference type="ARBA" id="ARBA00022741"/>
    </source>
</evidence>
<evidence type="ECO:0000256" key="6">
    <source>
        <dbReference type="ARBA" id="ARBA00022840"/>
    </source>
</evidence>
<evidence type="ECO:0000313" key="9">
    <source>
        <dbReference type="EMBL" id="CCC89509.1"/>
    </source>
</evidence>
<feature type="compositionally biased region" description="Basic and acidic residues" evidence="7">
    <location>
        <begin position="696"/>
        <end position="719"/>
    </location>
</feature>
<dbReference type="VEuPathDB" id="TriTrypDB:TcIL3000_2_850"/>
<organism evidence="9">
    <name type="scientific">Trypanosoma congolense (strain IL3000)</name>
    <dbReference type="NCBI Taxonomy" id="1068625"/>
    <lineage>
        <taxon>Eukaryota</taxon>
        <taxon>Discoba</taxon>
        <taxon>Euglenozoa</taxon>
        <taxon>Kinetoplastea</taxon>
        <taxon>Metakinetoplastina</taxon>
        <taxon>Trypanosomatida</taxon>
        <taxon>Trypanosomatidae</taxon>
        <taxon>Trypanosoma</taxon>
        <taxon>Nannomonas</taxon>
    </lineage>
</organism>
<dbReference type="GO" id="GO:0005634">
    <property type="term" value="C:nucleus"/>
    <property type="evidence" value="ECO:0007669"/>
    <property type="project" value="TreeGrafter"/>
</dbReference>
<evidence type="ECO:0000256" key="1">
    <source>
        <dbReference type="ARBA" id="ARBA00006485"/>
    </source>
</evidence>
<keyword evidence="2" id="KW-0723">Serine/threonine-protein kinase</keyword>